<organism evidence="3 4">
    <name type="scientific">Plasmodium falciparum NF135/5.C10</name>
    <dbReference type="NCBI Taxonomy" id="1036726"/>
    <lineage>
        <taxon>Eukaryota</taxon>
        <taxon>Sar</taxon>
        <taxon>Alveolata</taxon>
        <taxon>Apicomplexa</taxon>
        <taxon>Aconoidasida</taxon>
        <taxon>Haemosporida</taxon>
        <taxon>Plasmodiidae</taxon>
        <taxon>Plasmodium</taxon>
        <taxon>Plasmodium (Laverania)</taxon>
    </lineage>
</organism>
<dbReference type="Pfam" id="PF02009">
    <property type="entry name" value="RIFIN"/>
    <property type="match status" value="3"/>
</dbReference>
<proteinExistence type="predicted"/>
<evidence type="ECO:0000313" key="4">
    <source>
        <dbReference type="Proteomes" id="UP000019114"/>
    </source>
</evidence>
<feature type="signal peptide" evidence="2">
    <location>
        <begin position="1"/>
        <end position="18"/>
    </location>
</feature>
<keyword evidence="1" id="KW-0472">Membrane</keyword>
<dbReference type="InterPro" id="IPR006373">
    <property type="entry name" value="VSA_Rifin"/>
</dbReference>
<sequence length="332" mass="38204">MKIHYIDILLFALPLNILVNNQRNHNNSTYHTSNTKTIKSHRSLCECELYAQSNYENDQEMKDVIKEFNDRTAQRFEEYNTAQRFEEYNERMQVKKNQCKEQCDKEIQQIILKDKIEKELTERFSALETKIDTNDILTCICEKSVADKVEKTCVKCGRNLIGFVPPLALIGIKSVYILANIATINAFITQTVEELKRIPGMSQLFGDKISQFVTPAVFRKPMSIVTTILSEKKKLCACSSMQKKILCSGMNQKFPEILPQKIQGAVNEGLSSVNDTWATATTPTTFFTNPIILSAIAILVIVIIMVIIYLILRYRRKQKIKKKLQYIKLLKE</sequence>
<evidence type="ECO:0000313" key="3">
    <source>
        <dbReference type="EMBL" id="ETW41245.1"/>
    </source>
</evidence>
<dbReference type="AlphaFoldDB" id="W4IDM4"/>
<protein>
    <recommendedName>
        <fullName evidence="5">Surface antigen</fullName>
    </recommendedName>
</protein>
<feature type="transmembrane region" description="Helical" evidence="1">
    <location>
        <begin position="291"/>
        <end position="312"/>
    </location>
</feature>
<name>W4IDM4_PLAFA</name>
<feature type="chain" id="PRO_5004842855" description="Surface antigen" evidence="2">
    <location>
        <begin position="19"/>
        <end position="332"/>
    </location>
</feature>
<dbReference type="NCBIfam" id="TIGR01477">
    <property type="entry name" value="RIFIN"/>
    <property type="match status" value="1"/>
</dbReference>
<dbReference type="OrthoDB" id="10431180at2759"/>
<gene>
    <name evidence="3" type="ORF">PFNF135_04387</name>
</gene>
<keyword evidence="1" id="KW-0812">Transmembrane</keyword>
<keyword evidence="2" id="KW-0732">Signal</keyword>
<reference evidence="3 4" key="1">
    <citation type="submission" date="2013-02" db="EMBL/GenBank/DDBJ databases">
        <title>The Genome Annotation of Plasmodium falciparum NF135/5.C10.</title>
        <authorList>
            <consortium name="The Broad Institute Genome Sequencing Platform"/>
            <consortium name="The Broad Institute Genome Sequencing Center for Infectious Disease"/>
            <person name="Neafsey D."/>
            <person name="Hoffman S."/>
            <person name="Volkman S."/>
            <person name="Rosenthal P."/>
            <person name="Walker B."/>
            <person name="Young S.K."/>
            <person name="Zeng Q."/>
            <person name="Gargeya S."/>
            <person name="Fitzgerald M."/>
            <person name="Haas B."/>
            <person name="Abouelleil A."/>
            <person name="Allen A.W."/>
            <person name="Alvarado L."/>
            <person name="Arachchi H.M."/>
            <person name="Berlin A.M."/>
            <person name="Chapman S.B."/>
            <person name="Gainer-Dewar J."/>
            <person name="Goldberg J."/>
            <person name="Griggs A."/>
            <person name="Gujja S."/>
            <person name="Hansen M."/>
            <person name="Howarth C."/>
            <person name="Imamovic A."/>
            <person name="Ireland A."/>
            <person name="Larimer J."/>
            <person name="McCowan C."/>
            <person name="Murphy C."/>
            <person name="Pearson M."/>
            <person name="Poon T.W."/>
            <person name="Priest M."/>
            <person name="Roberts A."/>
            <person name="Saif S."/>
            <person name="Shea T."/>
            <person name="Sisk P."/>
            <person name="Sykes S."/>
            <person name="Wortman J."/>
            <person name="Nusbaum C."/>
            <person name="Birren B."/>
        </authorList>
    </citation>
    <scope>NUCLEOTIDE SEQUENCE [LARGE SCALE GENOMIC DNA]</scope>
    <source>
        <strain evidence="3 4">NF135/5.C10</strain>
    </source>
</reference>
<dbReference type="EMBL" id="KI926061">
    <property type="protein sequence ID" value="ETW41245.1"/>
    <property type="molecule type" value="Genomic_DNA"/>
</dbReference>
<keyword evidence="1" id="KW-1133">Transmembrane helix</keyword>
<accession>W4IDM4</accession>
<evidence type="ECO:0000256" key="1">
    <source>
        <dbReference type="SAM" id="Phobius"/>
    </source>
</evidence>
<evidence type="ECO:0000256" key="2">
    <source>
        <dbReference type="SAM" id="SignalP"/>
    </source>
</evidence>
<evidence type="ECO:0008006" key="5">
    <source>
        <dbReference type="Google" id="ProtNLM"/>
    </source>
</evidence>
<reference evidence="3 4" key="2">
    <citation type="submission" date="2013-02" db="EMBL/GenBank/DDBJ databases">
        <title>The Genome Sequence of Plasmodium falciparum NF135/5.C10.</title>
        <authorList>
            <consortium name="The Broad Institute Genome Sequencing Platform"/>
            <consortium name="The Broad Institute Genome Sequencing Center for Infectious Disease"/>
            <person name="Neafsey D."/>
            <person name="Cheeseman I."/>
            <person name="Volkman S."/>
            <person name="Adams J."/>
            <person name="Walker B."/>
            <person name="Young S.K."/>
            <person name="Zeng Q."/>
            <person name="Gargeya S."/>
            <person name="Fitzgerald M."/>
            <person name="Haas B."/>
            <person name="Abouelleil A."/>
            <person name="Alvarado L."/>
            <person name="Arachchi H.M."/>
            <person name="Berlin A.M."/>
            <person name="Chapman S.B."/>
            <person name="Dewar J."/>
            <person name="Goldberg J."/>
            <person name="Griggs A."/>
            <person name="Gujja S."/>
            <person name="Hansen M."/>
            <person name="Howarth C."/>
            <person name="Imamovic A."/>
            <person name="Larimer J."/>
            <person name="McCowan C."/>
            <person name="Murphy C."/>
            <person name="Neiman D."/>
            <person name="Pearson M."/>
            <person name="Priest M."/>
            <person name="Roberts A."/>
            <person name="Saif S."/>
            <person name="Shea T."/>
            <person name="Sisk P."/>
            <person name="Sykes S."/>
            <person name="Wortman J."/>
            <person name="Nusbaum C."/>
            <person name="Birren B."/>
        </authorList>
    </citation>
    <scope>NUCLEOTIDE SEQUENCE [LARGE SCALE GENOMIC DNA]</scope>
    <source>
        <strain evidence="3 4">NF135/5.C10</strain>
    </source>
</reference>
<dbReference type="Proteomes" id="UP000019114">
    <property type="component" value="Unassembled WGS sequence"/>
</dbReference>